<dbReference type="InterPro" id="IPR014729">
    <property type="entry name" value="Rossmann-like_a/b/a_fold"/>
</dbReference>
<dbReference type="NCBIfam" id="TIGR01536">
    <property type="entry name" value="asn_synth_AEB"/>
    <property type="match status" value="1"/>
</dbReference>
<evidence type="ECO:0000256" key="13">
    <source>
        <dbReference type="PIRSR" id="PIRSR001589-3"/>
    </source>
</evidence>
<dbReference type="PANTHER" id="PTHR11772">
    <property type="entry name" value="ASPARAGINE SYNTHETASE"/>
    <property type="match status" value="1"/>
</dbReference>
<evidence type="ECO:0000256" key="5">
    <source>
        <dbReference type="ARBA" id="ARBA00022741"/>
    </source>
</evidence>
<evidence type="ECO:0000256" key="11">
    <source>
        <dbReference type="PIRSR" id="PIRSR001589-1"/>
    </source>
</evidence>
<dbReference type="EC" id="6.3.5.4" evidence="2"/>
<dbReference type="Gene3D" id="3.60.20.10">
    <property type="entry name" value="Glutamine Phosphoribosylpyrophosphate, subunit 1, domain 1"/>
    <property type="match status" value="1"/>
</dbReference>
<feature type="compositionally biased region" description="Basic and acidic residues" evidence="14">
    <location>
        <begin position="460"/>
        <end position="474"/>
    </location>
</feature>
<dbReference type="Gene3D" id="3.40.50.620">
    <property type="entry name" value="HUPs"/>
    <property type="match status" value="1"/>
</dbReference>
<feature type="binding site" evidence="12">
    <location>
        <position position="261"/>
    </location>
    <ligand>
        <name>ATP</name>
        <dbReference type="ChEBI" id="CHEBI:30616"/>
    </ligand>
</feature>
<evidence type="ECO:0000256" key="10">
    <source>
        <dbReference type="ARBA" id="ARBA00048741"/>
    </source>
</evidence>
<evidence type="ECO:0000256" key="14">
    <source>
        <dbReference type="SAM" id="MobiDB-lite"/>
    </source>
</evidence>
<organism evidence="16">
    <name type="scientific">Marseillevirus LCMAC201</name>
    <dbReference type="NCBI Taxonomy" id="2506605"/>
    <lineage>
        <taxon>Viruses</taxon>
        <taxon>Varidnaviria</taxon>
        <taxon>Bamfordvirae</taxon>
        <taxon>Nucleocytoviricota</taxon>
        <taxon>Megaviricetes</taxon>
        <taxon>Pimascovirales</taxon>
        <taxon>Pimascovirales incertae sedis</taxon>
        <taxon>Marseilleviridae</taxon>
    </lineage>
</organism>
<dbReference type="InterPro" id="IPR029055">
    <property type="entry name" value="Ntn_hydrolases_N"/>
</dbReference>
<evidence type="ECO:0000256" key="12">
    <source>
        <dbReference type="PIRSR" id="PIRSR001589-2"/>
    </source>
</evidence>
<sequence length="602" mass="68399">MCGIFAYIQRGEFSTGDLQMIKKYFFRIKHRGPDYTSSVILTKFNCSIFLGFHRLAIIGKTNSLLVDGDTHLVCNGEIYNYKHLITKYRLPVKTDSDCEVILQLYQHHPQLWPDVLEELDGVFAFVLYDNVRGRFFISRDRIGVRPLFEGNTQNTLAFASEGKAIPLVTAKPHLPGVLHDLTLRNEGWEVSQSIWVKPGNYLNVPYMIAQNIIRELFTNAVRKRLISDRPIGFLVSGGLDSSLVAAVAHRLLGKQITTFSIGLPESPDLLAARKVAAYLQSDHHEVIISTDDILEALPNVIYHDETYDITTIRASIPMYLISKYISENTDIKVIFSGEGADELLGGYLYFHKAPTCDAFQNETIRLMQELYKYDVLRGDRTTSAWGLEIRVPFLDADFISFVSNIDPSHKMPKRCTLDASPRSAKLFERAAEPLVPKPAFSETEAFPESGSKQASSASRIEPKARSPEGSHSEKQSFSFVENPKDFREPRNEIEKAILRHAFDGYLPNDILYRQKEAFSDGIGYNSVASLKQLAAENKNRCLNLIPNTAHPVTDEAHLYYYLFRKHYSDRPGLHTMYYWMPMWHQNITDPSATVLETHSVNK</sequence>
<evidence type="ECO:0000256" key="7">
    <source>
        <dbReference type="ARBA" id="ARBA00022888"/>
    </source>
</evidence>
<keyword evidence="3" id="KW-0436">Ligase</keyword>
<feature type="site" description="Important for beta-aspartyl-AMP intermediate formation" evidence="13">
    <location>
        <position position="338"/>
    </location>
</feature>
<dbReference type="EMBL" id="MK500365">
    <property type="protein sequence ID" value="QBK87642.1"/>
    <property type="molecule type" value="Genomic_DNA"/>
</dbReference>
<keyword evidence="6 12" id="KW-0067">ATP-binding</keyword>
<dbReference type="Pfam" id="PF00733">
    <property type="entry name" value="Asn_synthase"/>
    <property type="match status" value="2"/>
</dbReference>
<dbReference type="InterPro" id="IPR017932">
    <property type="entry name" value="GATase_2_dom"/>
</dbReference>
<feature type="binding site" evidence="12">
    <location>
        <begin position="336"/>
        <end position="337"/>
    </location>
    <ligand>
        <name>ATP</name>
        <dbReference type="ChEBI" id="CHEBI:30616"/>
    </ligand>
</feature>
<dbReference type="GO" id="GO:0006529">
    <property type="term" value="P:asparagine biosynthetic process"/>
    <property type="evidence" value="ECO:0007669"/>
    <property type="project" value="UniProtKB-KW"/>
</dbReference>
<feature type="active site" description="For GATase activity" evidence="11">
    <location>
        <position position="2"/>
    </location>
</feature>
<comment type="pathway">
    <text evidence="1">Amino-acid biosynthesis; L-asparagine biosynthesis; L-asparagine from L-aspartate (L-Gln route): step 1/1.</text>
</comment>
<keyword evidence="8 11" id="KW-0315">Glutamine amidotransferase</keyword>
<feature type="region of interest" description="Disordered" evidence="14">
    <location>
        <begin position="438"/>
        <end position="484"/>
    </location>
</feature>
<keyword evidence="7 11" id="KW-0061">Asparagine biosynthesis</keyword>
<dbReference type="SUPFAM" id="SSF52402">
    <property type="entry name" value="Adenine nucleotide alpha hydrolases-like"/>
    <property type="match status" value="2"/>
</dbReference>
<dbReference type="GO" id="GO:0004066">
    <property type="term" value="F:asparagine synthase (glutamine-hydrolyzing) activity"/>
    <property type="evidence" value="ECO:0007669"/>
    <property type="project" value="UniProtKB-EC"/>
</dbReference>
<dbReference type="CDD" id="cd01991">
    <property type="entry name" value="Asn_synthase_B_C"/>
    <property type="match status" value="1"/>
</dbReference>
<evidence type="ECO:0000256" key="2">
    <source>
        <dbReference type="ARBA" id="ARBA00012737"/>
    </source>
</evidence>
<evidence type="ECO:0000256" key="9">
    <source>
        <dbReference type="ARBA" id="ARBA00030234"/>
    </source>
</evidence>
<comment type="catalytic activity">
    <reaction evidence="10">
        <text>L-aspartate + L-glutamine + ATP + H2O = L-asparagine + L-glutamate + AMP + diphosphate + H(+)</text>
        <dbReference type="Rhea" id="RHEA:12228"/>
        <dbReference type="ChEBI" id="CHEBI:15377"/>
        <dbReference type="ChEBI" id="CHEBI:15378"/>
        <dbReference type="ChEBI" id="CHEBI:29985"/>
        <dbReference type="ChEBI" id="CHEBI:29991"/>
        <dbReference type="ChEBI" id="CHEBI:30616"/>
        <dbReference type="ChEBI" id="CHEBI:33019"/>
        <dbReference type="ChEBI" id="CHEBI:58048"/>
        <dbReference type="ChEBI" id="CHEBI:58359"/>
        <dbReference type="ChEBI" id="CHEBI:456215"/>
        <dbReference type="EC" id="6.3.5.4"/>
    </reaction>
</comment>
<evidence type="ECO:0000256" key="1">
    <source>
        <dbReference type="ARBA" id="ARBA00005187"/>
    </source>
</evidence>
<dbReference type="InterPro" id="IPR050795">
    <property type="entry name" value="Asn_Synthetase"/>
</dbReference>
<proteinExistence type="predicted"/>
<dbReference type="PROSITE" id="PS51278">
    <property type="entry name" value="GATASE_TYPE_2"/>
    <property type="match status" value="1"/>
</dbReference>
<dbReference type="InterPro" id="IPR001962">
    <property type="entry name" value="Asn_synthase"/>
</dbReference>
<feature type="binding site" evidence="12">
    <location>
        <position position="97"/>
    </location>
    <ligand>
        <name>L-glutamine</name>
        <dbReference type="ChEBI" id="CHEBI:58359"/>
    </ligand>
</feature>
<feature type="domain" description="Glutamine amidotransferase type-2" evidence="15">
    <location>
        <begin position="2"/>
        <end position="207"/>
    </location>
</feature>
<feature type="binding site" evidence="12">
    <location>
        <position position="234"/>
    </location>
    <ligand>
        <name>ATP</name>
        <dbReference type="ChEBI" id="CHEBI:30616"/>
    </ligand>
</feature>
<dbReference type="SUPFAM" id="SSF56235">
    <property type="entry name" value="N-terminal nucleophile aminohydrolases (Ntn hydrolases)"/>
    <property type="match status" value="1"/>
</dbReference>
<protein>
    <recommendedName>
        <fullName evidence="2">asparagine synthase (glutamine-hydrolyzing)</fullName>
        <ecNumber evidence="2">6.3.5.4</ecNumber>
    </recommendedName>
    <alternativeName>
        <fullName evidence="9">Glutamine-dependent asparagine synthetase</fullName>
    </alternativeName>
</protein>
<keyword evidence="4 11" id="KW-0028">Amino-acid biosynthesis</keyword>
<dbReference type="PIRSF" id="PIRSF001589">
    <property type="entry name" value="Asn_synthetase_glu-h"/>
    <property type="match status" value="1"/>
</dbReference>
<reference evidence="16" key="1">
    <citation type="journal article" date="2019" name="MBio">
        <title>Virus Genomes from Deep Sea Sediments Expand the Ocean Megavirome and Support Independent Origins of Viral Gigantism.</title>
        <authorList>
            <person name="Backstrom D."/>
            <person name="Yutin N."/>
            <person name="Jorgensen S.L."/>
            <person name="Dharamshi J."/>
            <person name="Homa F."/>
            <person name="Zaremba-Niedwiedzka K."/>
            <person name="Spang A."/>
            <person name="Wolf Y.I."/>
            <person name="Koonin E.V."/>
            <person name="Ettema T.J."/>
        </authorList>
    </citation>
    <scope>NUCLEOTIDE SEQUENCE</scope>
</reference>
<dbReference type="InterPro" id="IPR033738">
    <property type="entry name" value="AsnB_N"/>
</dbReference>
<dbReference type="CDD" id="cd00712">
    <property type="entry name" value="AsnB"/>
    <property type="match status" value="1"/>
</dbReference>
<evidence type="ECO:0000259" key="15">
    <source>
        <dbReference type="PROSITE" id="PS51278"/>
    </source>
</evidence>
<evidence type="ECO:0000256" key="3">
    <source>
        <dbReference type="ARBA" id="ARBA00022598"/>
    </source>
</evidence>
<dbReference type="GO" id="GO:0005524">
    <property type="term" value="F:ATP binding"/>
    <property type="evidence" value="ECO:0007669"/>
    <property type="project" value="UniProtKB-KW"/>
</dbReference>
<name>A0A481YWQ0_9VIRU</name>
<dbReference type="PANTHER" id="PTHR11772:SF23">
    <property type="entry name" value="ASPARAGINE SYNTHETASE [GLUTAMINE-HYDROLYZING]"/>
    <property type="match status" value="1"/>
</dbReference>
<evidence type="ECO:0000256" key="4">
    <source>
        <dbReference type="ARBA" id="ARBA00022605"/>
    </source>
</evidence>
<gene>
    <name evidence="16" type="ORF">LCMAC201_05550</name>
</gene>
<dbReference type="InterPro" id="IPR006426">
    <property type="entry name" value="Asn_synth_AEB"/>
</dbReference>
<evidence type="ECO:0000256" key="6">
    <source>
        <dbReference type="ARBA" id="ARBA00022840"/>
    </source>
</evidence>
<evidence type="ECO:0000313" key="16">
    <source>
        <dbReference type="EMBL" id="QBK87642.1"/>
    </source>
</evidence>
<accession>A0A481YWQ0</accession>
<dbReference type="Pfam" id="PF13537">
    <property type="entry name" value="GATase_7"/>
    <property type="match status" value="1"/>
</dbReference>
<keyword evidence="5 12" id="KW-0547">Nucleotide-binding</keyword>
<evidence type="ECO:0000256" key="8">
    <source>
        <dbReference type="ARBA" id="ARBA00022962"/>
    </source>
</evidence>